<dbReference type="InParanoid" id="A0A5Q0BHL7"/>
<dbReference type="RefSeq" id="WP_153247685.1">
    <property type="nucleotide sequence ID" value="NZ_CP044205.1"/>
</dbReference>
<keyword evidence="2" id="KW-0255">Endonuclease</keyword>
<dbReference type="Proteomes" id="UP000325755">
    <property type="component" value="Chromosome"/>
</dbReference>
<feature type="domain" description="Putative restriction endonuclease" evidence="1">
    <location>
        <begin position="13"/>
        <end position="174"/>
    </location>
</feature>
<protein>
    <submittedName>
        <fullName evidence="2">Uma2 family endonuclease</fullName>
    </submittedName>
</protein>
<proteinExistence type="predicted"/>
<organism evidence="2 3">
    <name type="scientific">Candidatus Methylospira mobilis</name>
    <dbReference type="NCBI Taxonomy" id="1808979"/>
    <lineage>
        <taxon>Bacteria</taxon>
        <taxon>Pseudomonadati</taxon>
        <taxon>Pseudomonadota</taxon>
        <taxon>Gammaproteobacteria</taxon>
        <taxon>Methylococcales</taxon>
        <taxon>Methylococcaceae</taxon>
        <taxon>Candidatus Methylospira</taxon>
    </lineage>
</organism>
<reference evidence="2 3" key="1">
    <citation type="submission" date="2019-09" db="EMBL/GenBank/DDBJ databases">
        <title>Ecophysiology of the spiral-shaped methanotroph Methylospira mobilis as revealed by the complete genome sequence.</title>
        <authorList>
            <person name="Oshkin I.Y."/>
            <person name="Dedysh S.N."/>
            <person name="Miroshnikov K."/>
            <person name="Danilova O.V."/>
            <person name="Hakobyan A."/>
            <person name="Liesack W."/>
        </authorList>
    </citation>
    <scope>NUCLEOTIDE SEQUENCE [LARGE SCALE GENOMIC DNA]</scope>
    <source>
        <strain evidence="2 3">Shm1</strain>
    </source>
</reference>
<name>A0A5Q0BHL7_9GAMM</name>
<dbReference type="GO" id="GO:0004519">
    <property type="term" value="F:endonuclease activity"/>
    <property type="evidence" value="ECO:0007669"/>
    <property type="project" value="UniProtKB-KW"/>
</dbReference>
<dbReference type="InterPro" id="IPR008538">
    <property type="entry name" value="Uma2"/>
</dbReference>
<keyword evidence="2" id="KW-0540">Nuclease</keyword>
<evidence type="ECO:0000259" key="1">
    <source>
        <dbReference type="Pfam" id="PF05685"/>
    </source>
</evidence>
<dbReference type="Gene3D" id="3.90.1570.10">
    <property type="entry name" value="tt1808, chain A"/>
    <property type="match status" value="1"/>
</dbReference>
<keyword evidence="2" id="KW-0378">Hydrolase</keyword>
<dbReference type="EMBL" id="CP044205">
    <property type="protein sequence ID" value="QFY41701.1"/>
    <property type="molecule type" value="Genomic_DNA"/>
</dbReference>
<keyword evidence="3" id="KW-1185">Reference proteome</keyword>
<sequence>MQHTKIVYWSERDYLQAERDGALRHEYIAGYIYAHAGAGKLHNIIALNIASLLRTHLRGSPSHTFISDMKVRVKSAKAYYYPDIVVSGSPLDIANDSPGDFLVAPSLIVEILSESSEVIDRREKMRAYFQLDSLLEYVLVDSRRLKVEVFRRGDDGEYNVDIAGGADTVMLQSLDLKIDMRAIYEDVAFLDNEAAE</sequence>
<dbReference type="OrthoDB" id="26750at2"/>
<dbReference type="Pfam" id="PF05685">
    <property type="entry name" value="Uma2"/>
    <property type="match status" value="1"/>
</dbReference>
<accession>A0A5Q0BHL7</accession>
<dbReference type="SUPFAM" id="SSF52980">
    <property type="entry name" value="Restriction endonuclease-like"/>
    <property type="match status" value="1"/>
</dbReference>
<dbReference type="InterPro" id="IPR011335">
    <property type="entry name" value="Restrct_endonuc-II-like"/>
</dbReference>
<dbReference type="InterPro" id="IPR012296">
    <property type="entry name" value="Nuclease_put_TT1808"/>
</dbReference>
<dbReference type="PANTHER" id="PTHR36558:SF1">
    <property type="entry name" value="RESTRICTION ENDONUCLEASE DOMAIN-CONTAINING PROTEIN-RELATED"/>
    <property type="match status" value="1"/>
</dbReference>
<dbReference type="KEGG" id="mmob:F6R98_02880"/>
<dbReference type="CDD" id="cd06260">
    <property type="entry name" value="DUF820-like"/>
    <property type="match status" value="1"/>
</dbReference>
<gene>
    <name evidence="2" type="ORF">F6R98_02880</name>
</gene>
<evidence type="ECO:0000313" key="3">
    <source>
        <dbReference type="Proteomes" id="UP000325755"/>
    </source>
</evidence>
<dbReference type="PANTHER" id="PTHR36558">
    <property type="entry name" value="GLR1098 PROTEIN"/>
    <property type="match status" value="1"/>
</dbReference>
<dbReference type="AlphaFoldDB" id="A0A5Q0BHL7"/>
<evidence type="ECO:0000313" key="2">
    <source>
        <dbReference type="EMBL" id="QFY41701.1"/>
    </source>
</evidence>